<dbReference type="SMART" id="SM00530">
    <property type="entry name" value="HTH_XRE"/>
    <property type="match status" value="1"/>
</dbReference>
<evidence type="ECO:0000313" key="3">
    <source>
        <dbReference type="Proteomes" id="UP000005801"/>
    </source>
</evidence>
<evidence type="ECO:0000313" key="2">
    <source>
        <dbReference type="EMBL" id="EDM76684.1"/>
    </source>
</evidence>
<dbReference type="AlphaFoldDB" id="A6GBR7"/>
<dbReference type="Gene3D" id="1.10.260.40">
    <property type="entry name" value="lambda repressor-like DNA-binding domains"/>
    <property type="match status" value="1"/>
</dbReference>
<dbReference type="InterPro" id="IPR010982">
    <property type="entry name" value="Lambda_DNA-bd_dom_sf"/>
</dbReference>
<dbReference type="Proteomes" id="UP000005801">
    <property type="component" value="Unassembled WGS sequence"/>
</dbReference>
<keyword evidence="3" id="KW-1185">Reference proteome</keyword>
<accession>A6GBR7</accession>
<dbReference type="Pfam" id="PF13443">
    <property type="entry name" value="HTH_26"/>
    <property type="match status" value="1"/>
</dbReference>
<dbReference type="GO" id="GO:0003677">
    <property type="term" value="F:DNA binding"/>
    <property type="evidence" value="ECO:0007669"/>
    <property type="project" value="InterPro"/>
</dbReference>
<name>A6GBR7_9BACT</name>
<dbReference type="SUPFAM" id="SSF47413">
    <property type="entry name" value="lambda repressor-like DNA-binding domains"/>
    <property type="match status" value="1"/>
</dbReference>
<dbReference type="RefSeq" id="WP_006974158.1">
    <property type="nucleotide sequence ID" value="NZ_ABCS01000060.1"/>
</dbReference>
<dbReference type="InterPro" id="IPR001387">
    <property type="entry name" value="Cro/C1-type_HTH"/>
</dbReference>
<dbReference type="PROSITE" id="PS50943">
    <property type="entry name" value="HTH_CROC1"/>
    <property type="match status" value="1"/>
</dbReference>
<sequence>MPSRPGYILLTENLRRLTEEKSISLASVADLAGIDRAELFAAMAGEIDPDLDWLNKLADGLGVKVSELVRDVSAGKSSN</sequence>
<feature type="domain" description="HTH cro/C1-type" evidence="1">
    <location>
        <begin position="14"/>
        <end position="68"/>
    </location>
</feature>
<comment type="caution">
    <text evidence="2">The sequence shown here is derived from an EMBL/GenBank/DDBJ whole genome shotgun (WGS) entry which is preliminary data.</text>
</comment>
<reference evidence="2 3" key="1">
    <citation type="submission" date="2007-06" db="EMBL/GenBank/DDBJ databases">
        <authorList>
            <person name="Shimkets L."/>
            <person name="Ferriera S."/>
            <person name="Johnson J."/>
            <person name="Kravitz S."/>
            <person name="Beeson K."/>
            <person name="Sutton G."/>
            <person name="Rogers Y.-H."/>
            <person name="Friedman R."/>
            <person name="Frazier M."/>
            <person name="Venter J.C."/>
        </authorList>
    </citation>
    <scope>NUCLEOTIDE SEQUENCE [LARGE SCALE GENOMIC DNA]</scope>
    <source>
        <strain evidence="2 3">SIR-1</strain>
    </source>
</reference>
<organism evidence="2 3">
    <name type="scientific">Plesiocystis pacifica SIR-1</name>
    <dbReference type="NCBI Taxonomy" id="391625"/>
    <lineage>
        <taxon>Bacteria</taxon>
        <taxon>Pseudomonadati</taxon>
        <taxon>Myxococcota</taxon>
        <taxon>Polyangia</taxon>
        <taxon>Nannocystales</taxon>
        <taxon>Nannocystaceae</taxon>
        <taxon>Plesiocystis</taxon>
    </lineage>
</organism>
<gene>
    <name evidence="2" type="ORF">PPSIR1_38189</name>
</gene>
<protein>
    <recommendedName>
        <fullName evidence="1">HTH cro/C1-type domain-containing protein</fullName>
    </recommendedName>
</protein>
<proteinExistence type="predicted"/>
<dbReference type="OrthoDB" id="3034420at2"/>
<evidence type="ECO:0000259" key="1">
    <source>
        <dbReference type="PROSITE" id="PS50943"/>
    </source>
</evidence>
<dbReference type="CDD" id="cd00093">
    <property type="entry name" value="HTH_XRE"/>
    <property type="match status" value="1"/>
</dbReference>
<dbReference type="EMBL" id="ABCS01000060">
    <property type="protein sequence ID" value="EDM76684.1"/>
    <property type="molecule type" value="Genomic_DNA"/>
</dbReference>